<reference evidence="9" key="2">
    <citation type="journal article" date="2017" name="Stand. Genomic Sci.">
        <title>Complete genome sequence of the sulfur-oxidizing chemolithoautotrophic Sulfurovum lithotrophicum 42BKTT.</title>
        <authorList>
            <person name="Jeon W."/>
            <person name="Priscilla L."/>
            <person name="Park G."/>
            <person name="Lee H."/>
            <person name="Lee N."/>
            <person name="Lee D."/>
            <person name="Kwon H."/>
            <person name="Ahn I."/>
            <person name="Lee C."/>
            <person name="Lee H."/>
            <person name="Ahn J."/>
        </authorList>
    </citation>
    <scope>NUCLEOTIDE SEQUENCE [LARGE SCALE GENOMIC DNA]</scope>
    <source>
        <strain evidence="9">ATCC BAA-797 / 42BKT</strain>
    </source>
</reference>
<evidence type="ECO:0000313" key="9">
    <source>
        <dbReference type="Proteomes" id="UP000034444"/>
    </source>
</evidence>
<evidence type="ECO:0000256" key="3">
    <source>
        <dbReference type="ARBA" id="ARBA00022833"/>
    </source>
</evidence>
<dbReference type="GO" id="GO:0008270">
    <property type="term" value="F:zinc ion binding"/>
    <property type="evidence" value="ECO:0007669"/>
    <property type="project" value="UniProtKB-UniRule"/>
</dbReference>
<dbReference type="AlphaFoldDB" id="A0A7U4RQD4"/>
<evidence type="ECO:0000259" key="7">
    <source>
        <dbReference type="PROSITE" id="PS51790"/>
    </source>
</evidence>
<dbReference type="GO" id="GO:0030091">
    <property type="term" value="P:protein repair"/>
    <property type="evidence" value="ECO:0007669"/>
    <property type="project" value="InterPro"/>
</dbReference>
<dbReference type="OrthoDB" id="4174719at2"/>
<dbReference type="NCBIfam" id="TIGR00357">
    <property type="entry name" value="peptide-methionine (R)-S-oxide reductase MsrB"/>
    <property type="match status" value="1"/>
</dbReference>
<dbReference type="Pfam" id="PF01641">
    <property type="entry name" value="SelR"/>
    <property type="match status" value="1"/>
</dbReference>
<dbReference type="HAMAP" id="MF_01400">
    <property type="entry name" value="MsrB"/>
    <property type="match status" value="1"/>
</dbReference>
<evidence type="ECO:0000256" key="6">
    <source>
        <dbReference type="HAMAP-Rule" id="MF_01400"/>
    </source>
</evidence>
<dbReference type="GO" id="GO:0006979">
    <property type="term" value="P:response to oxidative stress"/>
    <property type="evidence" value="ECO:0007669"/>
    <property type="project" value="InterPro"/>
</dbReference>
<gene>
    <name evidence="6" type="primary">msrB</name>
    <name evidence="8" type="ORF">YH65_03505</name>
</gene>
<dbReference type="PANTHER" id="PTHR10173:SF52">
    <property type="entry name" value="METHIONINE-R-SULFOXIDE REDUCTASE B1"/>
    <property type="match status" value="1"/>
</dbReference>
<keyword evidence="3 6" id="KW-0862">Zinc</keyword>
<name>A0A7U4RQD4_9BACT</name>
<proteinExistence type="inferred from homology"/>
<reference evidence="8 9" key="1">
    <citation type="submission" date="2015-04" db="EMBL/GenBank/DDBJ databases">
        <title>Complete genome sequence of Sulfurovum lithotrophicum ATCC BAA-797T.</title>
        <authorList>
            <person name="Ahn J."/>
            <person name="Park G."/>
            <person name="Jeon W."/>
            <person name="Jang Y."/>
            <person name="Jang M."/>
            <person name="Lee H."/>
            <person name="Lee H."/>
        </authorList>
    </citation>
    <scope>NUCLEOTIDE SEQUENCE [LARGE SCALE GENOMIC DNA]</scope>
    <source>
        <strain evidence="9">ATCC BAA-797 / 42BKT</strain>
    </source>
</reference>
<evidence type="ECO:0000313" key="8">
    <source>
        <dbReference type="EMBL" id="AKF24561.1"/>
    </source>
</evidence>
<keyword evidence="9" id="KW-1185">Reference proteome</keyword>
<dbReference type="GO" id="GO:0005737">
    <property type="term" value="C:cytoplasm"/>
    <property type="evidence" value="ECO:0007669"/>
    <property type="project" value="TreeGrafter"/>
</dbReference>
<dbReference type="Proteomes" id="UP000034444">
    <property type="component" value="Chromosome"/>
</dbReference>
<feature type="binding site" evidence="6">
    <location>
        <position position="100"/>
    </location>
    <ligand>
        <name>Zn(2+)</name>
        <dbReference type="ChEBI" id="CHEBI:29105"/>
    </ligand>
</feature>
<keyword evidence="4 6" id="KW-0560">Oxidoreductase</keyword>
<dbReference type="EMBL" id="CP011308">
    <property type="protein sequence ID" value="AKF24561.1"/>
    <property type="molecule type" value="Genomic_DNA"/>
</dbReference>
<dbReference type="InterPro" id="IPR011057">
    <property type="entry name" value="Mss4-like_sf"/>
</dbReference>
<feature type="binding site" evidence="6">
    <location>
        <position position="48"/>
    </location>
    <ligand>
        <name>Zn(2+)</name>
        <dbReference type="ChEBI" id="CHEBI:29105"/>
    </ligand>
</feature>
<sequence length="131" mass="14881">MSYKIKLDRERMKEELTPLEYNVCLNHGTEPPFQNAFWNNKAEGIYSCKCCHTPLFSSDTKFDSGTGWPSYFKPLSDDVIEEIEDASLGMVRVEVRCANCGSHLGHVFPDGPAPTYLRYCINSASLDFEEK</sequence>
<feature type="binding site" evidence="6">
    <location>
        <position position="97"/>
    </location>
    <ligand>
        <name>Zn(2+)</name>
        <dbReference type="ChEBI" id="CHEBI:29105"/>
    </ligand>
</feature>
<evidence type="ECO:0000256" key="4">
    <source>
        <dbReference type="ARBA" id="ARBA00023002"/>
    </source>
</evidence>
<organism evidence="8 9">
    <name type="scientific">Sulfurovum lithotrophicum</name>
    <dbReference type="NCBI Taxonomy" id="206403"/>
    <lineage>
        <taxon>Bacteria</taxon>
        <taxon>Pseudomonadati</taxon>
        <taxon>Campylobacterota</taxon>
        <taxon>Epsilonproteobacteria</taxon>
        <taxon>Campylobacterales</taxon>
        <taxon>Sulfurovaceae</taxon>
        <taxon>Sulfurovum</taxon>
    </lineage>
</organism>
<dbReference type="KEGG" id="slh:YH65_03505"/>
<protein>
    <recommendedName>
        <fullName evidence="6">Peptide methionine sulfoxide reductase MsrB</fullName>
        <ecNumber evidence="6">1.8.4.12</ecNumber>
    </recommendedName>
    <alternativeName>
        <fullName evidence="6">Peptide-methionine (R)-S-oxide reductase</fullName>
    </alternativeName>
</protein>
<comment type="catalytic activity">
    <reaction evidence="5 6">
        <text>L-methionyl-[protein] + [thioredoxin]-disulfide + H2O = L-methionyl-(R)-S-oxide-[protein] + [thioredoxin]-dithiol</text>
        <dbReference type="Rhea" id="RHEA:24164"/>
        <dbReference type="Rhea" id="RHEA-COMP:10698"/>
        <dbReference type="Rhea" id="RHEA-COMP:10700"/>
        <dbReference type="Rhea" id="RHEA-COMP:12313"/>
        <dbReference type="Rhea" id="RHEA-COMP:12314"/>
        <dbReference type="ChEBI" id="CHEBI:15377"/>
        <dbReference type="ChEBI" id="CHEBI:16044"/>
        <dbReference type="ChEBI" id="CHEBI:29950"/>
        <dbReference type="ChEBI" id="CHEBI:45764"/>
        <dbReference type="ChEBI" id="CHEBI:50058"/>
        <dbReference type="EC" id="1.8.4.12"/>
    </reaction>
</comment>
<feature type="domain" description="MsrB" evidence="7">
    <location>
        <begin position="9"/>
        <end position="131"/>
    </location>
</feature>
<evidence type="ECO:0000256" key="2">
    <source>
        <dbReference type="ARBA" id="ARBA00022723"/>
    </source>
</evidence>
<dbReference type="EC" id="1.8.4.12" evidence="6"/>
<evidence type="ECO:0000256" key="1">
    <source>
        <dbReference type="ARBA" id="ARBA00007174"/>
    </source>
</evidence>
<comment type="similarity">
    <text evidence="1 6">Belongs to the MsrB Met sulfoxide reductase family.</text>
</comment>
<dbReference type="SUPFAM" id="SSF51316">
    <property type="entry name" value="Mss4-like"/>
    <property type="match status" value="1"/>
</dbReference>
<feature type="binding site" evidence="6">
    <location>
        <position position="51"/>
    </location>
    <ligand>
        <name>Zn(2+)</name>
        <dbReference type="ChEBI" id="CHEBI:29105"/>
    </ligand>
</feature>
<feature type="active site" description="Nucleophile" evidence="6">
    <location>
        <position position="120"/>
    </location>
</feature>
<dbReference type="GO" id="GO:0033743">
    <property type="term" value="F:peptide-methionine (R)-S-oxide reductase activity"/>
    <property type="evidence" value="ECO:0007669"/>
    <property type="project" value="UniProtKB-UniRule"/>
</dbReference>
<dbReference type="InterPro" id="IPR002579">
    <property type="entry name" value="Met_Sox_Rdtase_MsrB_dom"/>
</dbReference>
<dbReference type="RefSeq" id="WP_046550654.1">
    <property type="nucleotide sequence ID" value="NZ_CP011308.1"/>
</dbReference>
<dbReference type="PANTHER" id="PTHR10173">
    <property type="entry name" value="METHIONINE SULFOXIDE REDUCTASE"/>
    <property type="match status" value="1"/>
</dbReference>
<dbReference type="InterPro" id="IPR028427">
    <property type="entry name" value="Met_Sox_Rdtase_MsrB"/>
</dbReference>
<dbReference type="FunFam" id="2.170.150.20:FF:000001">
    <property type="entry name" value="Peptide methionine sulfoxide reductase MsrB"/>
    <property type="match status" value="1"/>
</dbReference>
<keyword evidence="2 6" id="KW-0479">Metal-binding</keyword>
<comment type="cofactor">
    <cofactor evidence="6">
        <name>Zn(2+)</name>
        <dbReference type="ChEBI" id="CHEBI:29105"/>
    </cofactor>
    <text evidence="6">Binds 1 zinc ion per subunit. The zinc ion is important for the structural integrity of the protein.</text>
</comment>
<evidence type="ECO:0000256" key="5">
    <source>
        <dbReference type="ARBA" id="ARBA00048488"/>
    </source>
</evidence>
<dbReference type="Gene3D" id="2.170.150.20">
    <property type="entry name" value="Peptide methionine sulfoxide reductase"/>
    <property type="match status" value="1"/>
</dbReference>
<accession>A0A7U4RQD4</accession>
<dbReference type="PROSITE" id="PS51790">
    <property type="entry name" value="MSRB"/>
    <property type="match status" value="1"/>
</dbReference>